<evidence type="ECO:0000313" key="1">
    <source>
        <dbReference type="EMBL" id="JAH66570.1"/>
    </source>
</evidence>
<sequence>MRTFYFLQKCFGVKFRLTLNRKWQSFPIGQ</sequence>
<proteinExistence type="predicted"/>
<reference evidence="1" key="1">
    <citation type="submission" date="2014-11" db="EMBL/GenBank/DDBJ databases">
        <authorList>
            <person name="Amaro Gonzalez C."/>
        </authorList>
    </citation>
    <scope>NUCLEOTIDE SEQUENCE</scope>
</reference>
<reference evidence="1" key="2">
    <citation type="journal article" date="2015" name="Fish Shellfish Immunol.">
        <title>Early steps in the European eel (Anguilla anguilla)-Vibrio vulnificus interaction in the gills: Role of the RtxA13 toxin.</title>
        <authorList>
            <person name="Callol A."/>
            <person name="Pajuelo D."/>
            <person name="Ebbesson L."/>
            <person name="Teles M."/>
            <person name="MacKenzie S."/>
            <person name="Amaro C."/>
        </authorList>
    </citation>
    <scope>NUCLEOTIDE SEQUENCE</scope>
</reference>
<dbReference type="EMBL" id="GBXM01042007">
    <property type="protein sequence ID" value="JAH66570.1"/>
    <property type="molecule type" value="Transcribed_RNA"/>
</dbReference>
<dbReference type="AlphaFoldDB" id="A0A0E9UMV9"/>
<organism evidence="1">
    <name type="scientific">Anguilla anguilla</name>
    <name type="common">European freshwater eel</name>
    <name type="synonym">Muraena anguilla</name>
    <dbReference type="NCBI Taxonomy" id="7936"/>
    <lineage>
        <taxon>Eukaryota</taxon>
        <taxon>Metazoa</taxon>
        <taxon>Chordata</taxon>
        <taxon>Craniata</taxon>
        <taxon>Vertebrata</taxon>
        <taxon>Euteleostomi</taxon>
        <taxon>Actinopterygii</taxon>
        <taxon>Neopterygii</taxon>
        <taxon>Teleostei</taxon>
        <taxon>Anguilliformes</taxon>
        <taxon>Anguillidae</taxon>
        <taxon>Anguilla</taxon>
    </lineage>
</organism>
<accession>A0A0E9UMV9</accession>
<name>A0A0E9UMV9_ANGAN</name>
<protein>
    <submittedName>
        <fullName evidence="1">Uncharacterized protein</fullName>
    </submittedName>
</protein>